<evidence type="ECO:0000313" key="10">
    <source>
        <dbReference type="Proteomes" id="UP001283366"/>
    </source>
</evidence>
<dbReference type="Pfam" id="PF01810">
    <property type="entry name" value="LysE"/>
    <property type="match status" value="1"/>
</dbReference>
<dbReference type="PANTHER" id="PTHR30086">
    <property type="entry name" value="ARGININE EXPORTER PROTEIN ARGO"/>
    <property type="match status" value="1"/>
</dbReference>
<organism evidence="8 9">
    <name type="scientific">Vibrio mangrovi</name>
    <dbReference type="NCBI Taxonomy" id="474394"/>
    <lineage>
        <taxon>Bacteria</taxon>
        <taxon>Pseudomonadati</taxon>
        <taxon>Pseudomonadota</taxon>
        <taxon>Gammaproteobacteria</taxon>
        <taxon>Vibrionales</taxon>
        <taxon>Vibrionaceae</taxon>
        <taxon>Vibrio</taxon>
    </lineage>
</organism>
<dbReference type="EMBL" id="JAWRCO010000001">
    <property type="protein sequence ID" value="MDW6001912.1"/>
    <property type="molecule type" value="Genomic_DNA"/>
</dbReference>
<keyword evidence="2" id="KW-1003">Cell membrane</keyword>
<evidence type="ECO:0000313" key="9">
    <source>
        <dbReference type="Proteomes" id="UP000196125"/>
    </source>
</evidence>
<keyword evidence="5 6" id="KW-0472">Membrane</keyword>
<dbReference type="Proteomes" id="UP001283366">
    <property type="component" value="Unassembled WGS sequence"/>
</dbReference>
<dbReference type="OrthoDB" id="5638726at2"/>
<sequence>MNFWIVLQGFSLGASIIIPIGAQNAYVLNQGIQRQHHYLTASICTILDMIFISVGVFGGGIFFSGHPQLLSIITLGGICFLTIYGCSSLKSALSSQNDDSHLPDTSYNRKTVLLGAMAVSALNPHVYLDTIVVLGSIGGQFQGTERLSFALGSIAASFIWFFSLSVGAARFSHLLSRPGVRRCIDIGVALVMFIAAIQLIRVWI</sequence>
<dbReference type="GO" id="GO:0015171">
    <property type="term" value="F:amino acid transmembrane transporter activity"/>
    <property type="evidence" value="ECO:0007669"/>
    <property type="project" value="TreeGrafter"/>
</dbReference>
<feature type="transmembrane region" description="Helical" evidence="6">
    <location>
        <begin position="149"/>
        <end position="171"/>
    </location>
</feature>
<dbReference type="RefSeq" id="WP_087480144.1">
    <property type="nucleotide sequence ID" value="NZ_AP024883.1"/>
</dbReference>
<evidence type="ECO:0000256" key="5">
    <source>
        <dbReference type="ARBA" id="ARBA00023136"/>
    </source>
</evidence>
<proteinExistence type="predicted"/>
<evidence type="ECO:0000256" key="1">
    <source>
        <dbReference type="ARBA" id="ARBA00004651"/>
    </source>
</evidence>
<evidence type="ECO:0000313" key="7">
    <source>
        <dbReference type="EMBL" id="MDW6001912.1"/>
    </source>
</evidence>
<name>A0A1Y6ITB8_9VIBR</name>
<feature type="transmembrane region" description="Helical" evidence="6">
    <location>
        <begin position="183"/>
        <end position="203"/>
    </location>
</feature>
<keyword evidence="3 6" id="KW-0812">Transmembrane</keyword>
<evidence type="ECO:0000313" key="8">
    <source>
        <dbReference type="EMBL" id="SMS00060.1"/>
    </source>
</evidence>
<dbReference type="EMBL" id="FXXI01000002">
    <property type="protein sequence ID" value="SMS00060.1"/>
    <property type="molecule type" value="Genomic_DNA"/>
</dbReference>
<feature type="transmembrane region" description="Helical" evidence="6">
    <location>
        <begin position="38"/>
        <end position="63"/>
    </location>
</feature>
<dbReference type="AlphaFoldDB" id="A0A1Y6ITB8"/>
<evidence type="ECO:0000256" key="3">
    <source>
        <dbReference type="ARBA" id="ARBA00022692"/>
    </source>
</evidence>
<dbReference type="GO" id="GO:0005886">
    <property type="term" value="C:plasma membrane"/>
    <property type="evidence" value="ECO:0007669"/>
    <property type="project" value="UniProtKB-SubCell"/>
</dbReference>
<dbReference type="Proteomes" id="UP000196125">
    <property type="component" value="Unassembled WGS sequence"/>
</dbReference>
<comment type="subcellular location">
    <subcellularLocation>
        <location evidence="1">Cell membrane</location>
        <topology evidence="1">Multi-pass membrane protein</topology>
    </subcellularLocation>
</comment>
<evidence type="ECO:0000256" key="6">
    <source>
        <dbReference type="SAM" id="Phobius"/>
    </source>
</evidence>
<keyword evidence="10" id="KW-1185">Reference proteome</keyword>
<dbReference type="InterPro" id="IPR001123">
    <property type="entry name" value="LeuE-type"/>
</dbReference>
<reference evidence="8 9" key="1">
    <citation type="submission" date="2017-05" db="EMBL/GenBank/DDBJ databases">
        <authorList>
            <person name="Song R."/>
            <person name="Chenine A.L."/>
            <person name="Ruprecht R.M."/>
        </authorList>
    </citation>
    <scope>NUCLEOTIDE SEQUENCE [LARGE SCALE GENOMIC DNA]</scope>
    <source>
        <strain evidence="8 9">CECT 7927</strain>
    </source>
</reference>
<evidence type="ECO:0000256" key="2">
    <source>
        <dbReference type="ARBA" id="ARBA00022475"/>
    </source>
</evidence>
<gene>
    <name evidence="8" type="primary">argO</name>
    <name evidence="7" type="ORF">SBX37_03245</name>
    <name evidence="8" type="ORF">VIM7927_01301</name>
</gene>
<reference evidence="7 10" key="2">
    <citation type="submission" date="2023-11" db="EMBL/GenBank/DDBJ databases">
        <title>Plant-associative lifestyle of Vibrio porteresiae and its evolutionary dynamics.</title>
        <authorList>
            <person name="Rameshkumar N."/>
            <person name="Kirti K."/>
        </authorList>
    </citation>
    <scope>NUCLEOTIDE SEQUENCE [LARGE SCALE GENOMIC DNA]</scope>
    <source>
        <strain evidence="7 10">MSSRF38</strain>
    </source>
</reference>
<feature type="transmembrane region" description="Helical" evidence="6">
    <location>
        <begin position="69"/>
        <end position="90"/>
    </location>
</feature>
<evidence type="ECO:0000256" key="4">
    <source>
        <dbReference type="ARBA" id="ARBA00022989"/>
    </source>
</evidence>
<accession>A0A1Y6ITB8</accession>
<feature type="transmembrane region" description="Helical" evidence="6">
    <location>
        <begin position="6"/>
        <end position="26"/>
    </location>
</feature>
<dbReference type="PANTHER" id="PTHR30086:SF20">
    <property type="entry name" value="ARGININE EXPORTER PROTEIN ARGO-RELATED"/>
    <property type="match status" value="1"/>
</dbReference>
<keyword evidence="4 6" id="KW-1133">Transmembrane helix</keyword>
<protein>
    <submittedName>
        <fullName evidence="8">Arginine exporter protein ArgO</fullName>
    </submittedName>
    <submittedName>
        <fullName evidence="7">LysE/ArgO family amino acid transporter</fullName>
    </submittedName>
</protein>